<keyword evidence="2" id="KW-1185">Reference proteome</keyword>
<dbReference type="AlphaFoldDB" id="A0A0D2JRX8"/>
<gene>
    <name evidence="1" type="ORF">X474_19900</name>
</gene>
<dbReference type="RefSeq" id="WP_156360827.1">
    <property type="nucleotide sequence ID" value="NZ_AZAC01000034.1"/>
</dbReference>
<comment type="caution">
    <text evidence="1">The sequence shown here is derived from an EMBL/GenBank/DDBJ whole genome shotgun (WGS) entry which is preliminary data.</text>
</comment>
<dbReference type="OrthoDB" id="5524072at2"/>
<dbReference type="STRING" id="1429043.X474_19900"/>
<protein>
    <submittedName>
        <fullName evidence="1">Uncharacterized protein</fullName>
    </submittedName>
</protein>
<accession>A0A0D2JRX8</accession>
<sequence length="58" mass="6855">MEDKALKQESYEPEIYCLVCQRMEWDEENRRCANFNGPDCPLAIRQVLADFEQNCVVL</sequence>
<name>A0A0D2JRX8_9BACT</name>
<proteinExistence type="predicted"/>
<reference evidence="1 2" key="1">
    <citation type="submission" date="2013-11" db="EMBL/GenBank/DDBJ databases">
        <title>Metagenomic analysis of a methanogenic consortium involved in long chain n-alkane degradation.</title>
        <authorList>
            <person name="Davidova I.A."/>
            <person name="Callaghan A.V."/>
            <person name="Wawrik B."/>
            <person name="Pruitt S."/>
            <person name="Marks C."/>
            <person name="Duncan K.E."/>
            <person name="Suflita J.M."/>
        </authorList>
    </citation>
    <scope>NUCLEOTIDE SEQUENCE [LARGE SCALE GENOMIC DNA]</scope>
    <source>
        <strain evidence="1 2">SPR</strain>
    </source>
</reference>
<dbReference type="Proteomes" id="UP000032233">
    <property type="component" value="Unassembled WGS sequence"/>
</dbReference>
<evidence type="ECO:0000313" key="2">
    <source>
        <dbReference type="Proteomes" id="UP000032233"/>
    </source>
</evidence>
<evidence type="ECO:0000313" key="1">
    <source>
        <dbReference type="EMBL" id="KIX12270.1"/>
    </source>
</evidence>
<dbReference type="InParanoid" id="A0A0D2JRX8"/>
<organism evidence="1 2">
    <name type="scientific">Dethiosulfatarculus sandiegensis</name>
    <dbReference type="NCBI Taxonomy" id="1429043"/>
    <lineage>
        <taxon>Bacteria</taxon>
        <taxon>Pseudomonadati</taxon>
        <taxon>Thermodesulfobacteriota</taxon>
        <taxon>Desulfarculia</taxon>
        <taxon>Desulfarculales</taxon>
        <taxon>Desulfarculaceae</taxon>
        <taxon>Dethiosulfatarculus</taxon>
    </lineage>
</organism>
<dbReference type="EMBL" id="AZAC01000034">
    <property type="protein sequence ID" value="KIX12270.1"/>
    <property type="molecule type" value="Genomic_DNA"/>
</dbReference>